<comment type="similarity">
    <text evidence="5">Belongs to the SAT4 family.</text>
</comment>
<accession>A0A7C8K2I9</accession>
<dbReference type="Proteomes" id="UP000480548">
    <property type="component" value="Unassembled WGS sequence"/>
</dbReference>
<comment type="subcellular location">
    <subcellularLocation>
        <location evidence="1">Membrane</location>
        <topology evidence="1">Multi-pass membrane protein</topology>
    </subcellularLocation>
</comment>
<protein>
    <recommendedName>
        <fullName evidence="8">Rhodopsin domain-containing protein</fullName>
    </recommendedName>
</protein>
<evidence type="ECO:0000256" key="5">
    <source>
        <dbReference type="ARBA" id="ARBA00038359"/>
    </source>
</evidence>
<evidence type="ECO:0000256" key="1">
    <source>
        <dbReference type="ARBA" id="ARBA00004141"/>
    </source>
</evidence>
<organism evidence="9 10">
    <name type="scientific">Orbilia oligospora</name>
    <name type="common">Nematode-trapping fungus</name>
    <name type="synonym">Arthrobotrys oligospora</name>
    <dbReference type="NCBI Taxonomy" id="2813651"/>
    <lineage>
        <taxon>Eukaryota</taxon>
        <taxon>Fungi</taxon>
        <taxon>Dikarya</taxon>
        <taxon>Ascomycota</taxon>
        <taxon>Pezizomycotina</taxon>
        <taxon>Orbiliomycetes</taxon>
        <taxon>Orbiliales</taxon>
        <taxon>Orbiliaceae</taxon>
        <taxon>Orbilia</taxon>
    </lineage>
</organism>
<proteinExistence type="inferred from homology"/>
<dbReference type="InterPro" id="IPR049326">
    <property type="entry name" value="Rhodopsin_dom_fungi"/>
</dbReference>
<evidence type="ECO:0000256" key="6">
    <source>
        <dbReference type="SAM" id="MobiDB-lite"/>
    </source>
</evidence>
<dbReference type="InterPro" id="IPR052337">
    <property type="entry name" value="SAT4-like"/>
</dbReference>
<keyword evidence="2 7" id="KW-0812">Transmembrane</keyword>
<keyword evidence="3 7" id="KW-1133">Transmembrane helix</keyword>
<name>A0A7C8K2I9_ORBOL</name>
<reference evidence="9 10" key="1">
    <citation type="submission" date="2019-06" db="EMBL/GenBank/DDBJ databases">
        <authorList>
            <person name="Palmer J.M."/>
        </authorList>
    </citation>
    <scope>NUCLEOTIDE SEQUENCE [LARGE SCALE GENOMIC DNA]</scope>
    <source>
        <strain evidence="9 10">TWF703</strain>
    </source>
</reference>
<evidence type="ECO:0000256" key="3">
    <source>
        <dbReference type="ARBA" id="ARBA00022989"/>
    </source>
</evidence>
<evidence type="ECO:0000256" key="7">
    <source>
        <dbReference type="SAM" id="Phobius"/>
    </source>
</evidence>
<feature type="transmembrane region" description="Helical" evidence="7">
    <location>
        <begin position="158"/>
        <end position="179"/>
    </location>
</feature>
<evidence type="ECO:0000259" key="8">
    <source>
        <dbReference type="Pfam" id="PF20684"/>
    </source>
</evidence>
<comment type="caution">
    <text evidence="9">The sequence shown here is derived from an EMBL/GenBank/DDBJ whole genome shotgun (WGS) entry which is preliminary data.</text>
</comment>
<evidence type="ECO:0000313" key="9">
    <source>
        <dbReference type="EMBL" id="KAF3133619.1"/>
    </source>
</evidence>
<keyword evidence="4 7" id="KW-0472">Membrane</keyword>
<evidence type="ECO:0000256" key="4">
    <source>
        <dbReference type="ARBA" id="ARBA00023136"/>
    </source>
</evidence>
<sequence>MPCSDDAPIPRPSGNRKKPSRLTSPARQKLARRKLSHFTGDHYSELVLRDVHDAGNSYKPHLGNLVLVGSVVNYRYWTELITWGIATINYWQAFFNTGVHMKDMPPPDPTKPPLYTLEGTLKSWYVYQLVYLFDLGLIKLSILAFYHQISAAKTYRIIIYASMAVVSIYTIIMIFINAFECPHVPDAWSAEILFQGSGSCRDLKPIYFAQASFNIFSDVWILLLPLPVLLRLQMRRNKRIALIGIFSVGSVAVIASCARIYALHVWSTSKDIPYDGANILIWSQIEINAALISCSIPALKPLFKSTFAGSSGGQAGYQDGYYGNNSRTGASAAFGKDRGYVLESMNRDRYNGKQGGTVNVYSTGQPTESEENIVRGVDEEGDRIVKTIEVKINVENSPPGSTVGPHSRRSSDTFRHHASNV</sequence>
<dbReference type="Pfam" id="PF20684">
    <property type="entry name" value="Fung_rhodopsin"/>
    <property type="match status" value="1"/>
</dbReference>
<gene>
    <name evidence="9" type="ORF">TWF703_006676</name>
</gene>
<evidence type="ECO:0000256" key="2">
    <source>
        <dbReference type="ARBA" id="ARBA00022692"/>
    </source>
</evidence>
<feature type="domain" description="Rhodopsin" evidence="8">
    <location>
        <begin position="85"/>
        <end position="304"/>
    </location>
</feature>
<dbReference type="EMBL" id="WIQZ01000039">
    <property type="protein sequence ID" value="KAF3133619.1"/>
    <property type="molecule type" value="Genomic_DNA"/>
</dbReference>
<feature type="transmembrane region" description="Helical" evidence="7">
    <location>
        <begin position="240"/>
        <end position="261"/>
    </location>
</feature>
<feature type="region of interest" description="Disordered" evidence="6">
    <location>
        <begin position="1"/>
        <end position="27"/>
    </location>
</feature>
<evidence type="ECO:0000313" key="10">
    <source>
        <dbReference type="Proteomes" id="UP000480548"/>
    </source>
</evidence>
<feature type="transmembrane region" description="Helical" evidence="7">
    <location>
        <begin position="206"/>
        <end position="228"/>
    </location>
</feature>
<dbReference type="PANTHER" id="PTHR33048:SF123">
    <property type="entry name" value="INTEGRAL MEMBRANE PROTEIN"/>
    <property type="match status" value="1"/>
</dbReference>
<dbReference type="PANTHER" id="PTHR33048">
    <property type="entry name" value="PTH11-LIKE INTEGRAL MEMBRANE PROTEIN (AFU_ORTHOLOGUE AFUA_5G11245)"/>
    <property type="match status" value="1"/>
</dbReference>
<dbReference type="GO" id="GO:0016020">
    <property type="term" value="C:membrane"/>
    <property type="evidence" value="ECO:0007669"/>
    <property type="project" value="UniProtKB-SubCell"/>
</dbReference>
<feature type="region of interest" description="Disordered" evidence="6">
    <location>
        <begin position="395"/>
        <end position="421"/>
    </location>
</feature>
<dbReference type="AlphaFoldDB" id="A0A7C8K2I9"/>
<feature type="transmembrane region" description="Helical" evidence="7">
    <location>
        <begin position="124"/>
        <end position="146"/>
    </location>
</feature>